<dbReference type="PIRSF" id="PIRSF005719">
    <property type="entry name" value="SMC"/>
    <property type="match status" value="1"/>
</dbReference>
<gene>
    <name evidence="6 9" type="primary">smc</name>
    <name evidence="9" type="ORF">KQI75_06845</name>
</gene>
<feature type="binding site" evidence="6">
    <location>
        <begin position="32"/>
        <end position="39"/>
    </location>
    <ligand>
        <name>ATP</name>
        <dbReference type="ChEBI" id="CHEBI:30616"/>
    </ligand>
</feature>
<comment type="function">
    <text evidence="6">Required for chromosome condensation and partitioning.</text>
</comment>
<keyword evidence="2 6" id="KW-0547">Nucleotide-binding</keyword>
<dbReference type="SMART" id="SM00968">
    <property type="entry name" value="SMC_hinge"/>
    <property type="match status" value="1"/>
</dbReference>
<evidence type="ECO:0000256" key="3">
    <source>
        <dbReference type="ARBA" id="ARBA00022840"/>
    </source>
</evidence>
<comment type="subcellular location">
    <subcellularLocation>
        <location evidence="6">Cytoplasm</location>
    </subcellularLocation>
</comment>
<feature type="coiled-coil region" evidence="6">
    <location>
        <begin position="680"/>
        <end position="938"/>
    </location>
</feature>
<feature type="compositionally biased region" description="Low complexity" evidence="7">
    <location>
        <begin position="427"/>
        <end position="441"/>
    </location>
</feature>
<comment type="subunit">
    <text evidence="6">Homodimer.</text>
</comment>
<comment type="caution">
    <text evidence="9">The sequence shown here is derived from an EMBL/GenBank/DDBJ whole genome shotgun (WGS) entry which is preliminary data.</text>
</comment>
<feature type="coiled-coil region" evidence="6">
    <location>
        <begin position="995"/>
        <end position="1032"/>
    </location>
</feature>
<dbReference type="NCBIfam" id="TIGR02168">
    <property type="entry name" value="SMC_prok_B"/>
    <property type="match status" value="1"/>
</dbReference>
<comment type="similarity">
    <text evidence="6">Belongs to the SMC family.</text>
</comment>
<feature type="domain" description="SMC hinge" evidence="8">
    <location>
        <begin position="523"/>
        <end position="639"/>
    </location>
</feature>
<dbReference type="PANTHER" id="PTHR43977">
    <property type="entry name" value="STRUCTURAL MAINTENANCE OF CHROMOSOMES PROTEIN 3"/>
    <property type="match status" value="1"/>
</dbReference>
<sequence length="1191" mass="134424">MYLKSLELQGFKSFPDKTTIRFSDGMTAIVGPNGSGKSNISDAIRWVLGEQSTKSLRGAKMEDVVFGGTARRGAMGAAQVTLILDNSAGQFPVEAAEVMVTRKYFRSGESEYYLNRKRVRLRDIRDVFMDTGLGHDGYSIIGQGRIDEILATKSTDRREVFEEAAGVTRFRTRKEEAERKLDQTAENLVRIRDIWNELDARSGPLEKQAQSAKKYMELRDALRLHEISLWLDTLDGMQDAKKNSDAARIEAEEKLEAVREQQKQQYARSEQLSEQMRQSDIQTEQLQVQLAREEEQAGELSRQMAVLAESRRNAAENIGLAKGQLEAQQEQSSALLVQLQARQQRLTDLQLQIHSKNAAYTQKQTEIQQLTQRMDGGQQETQKLRLHADEVGEQLFAVQADVRAVQAQLESLHQRERHVGDDVRSAQQRTGQEQQAQQSMQDELEHLRRSIKQAELEHKTRHDAAQEAGLALHAARNAHQKLKSELTDSENRVRMLTELQRDYEGFSRAVKLVMNQASSGALKGVRGPLSSLIHVSDRYVTAVETALGAAAANIIVECAEDGKKAIQMLKRRDGGRATFLPMDTIRPQSLRETALEHQAGFCGVAADLVECEADYRDIVDNALGRTVVAEDMDCALAIARQYRNRFRIVTRDGQLINAGGSMTGGSAGRSSGILSRANQLEQWQEKVRVQRKKLQEISEQGRDLADRVRDAEQETEQTAVQLRELQQKLAALSAQTKQHQLLLDSVRQTEQQFRAEQETAGKQKQQLQDQLEALQLQTEQLEQQRGQALEDLAKAAGQAQETEQQMAVLTRDASQLYTQLAQAQTECDTVKQALDDLQQMADTTRQTAADHERRIAEYEQTIVQADAQRTQLEQASEQSGLRTGQLRVQLQECGQNRMRLEKNKTETEKQAREIGNEIVSLERRHAEAEADAHRIHSEEQQILDKMWENYELTPTAARPMAHEIADRQEEEKTAASLRRSIKSLGPVNLAAIEEFSELSERLVFLTEQKDDLEQAERELRGIIEKLTEQMKEIFAASFAQLNRYFGETFQEIFGGGSAELALEDETDILGCGIEIRVTPPGKTLKNLSLLSGGEKAFVAIALYFAILKVRPTPFCVLDEIEAALDDVNVTRFAQYLHRLSDKTQFIVITHRRGTMEEANMLYGVTMQERGVSKLLMLNIEDVEKEMDMEIK</sequence>
<protein>
    <recommendedName>
        <fullName evidence="6">Chromosome partition protein Smc</fullName>
    </recommendedName>
</protein>
<keyword evidence="3 6" id="KW-0067">ATP-binding</keyword>
<dbReference type="Proteomes" id="UP000783588">
    <property type="component" value="Unassembled WGS sequence"/>
</dbReference>
<comment type="domain">
    <text evidence="6">Contains large globular domains required for ATP hydrolysis at each terminus and a third globular domain forming a flexible hinge near the middle of the molecule. These domains are separated by coiled-coil structures.</text>
</comment>
<evidence type="ECO:0000256" key="4">
    <source>
        <dbReference type="ARBA" id="ARBA00023054"/>
    </source>
</evidence>
<evidence type="ECO:0000259" key="8">
    <source>
        <dbReference type="SMART" id="SM00968"/>
    </source>
</evidence>
<dbReference type="Pfam" id="PF06470">
    <property type="entry name" value="SMC_hinge"/>
    <property type="match status" value="1"/>
</dbReference>
<proteinExistence type="inferred from homology"/>
<dbReference type="CDD" id="cd03278">
    <property type="entry name" value="ABC_SMC_barmotin"/>
    <property type="match status" value="2"/>
</dbReference>
<keyword evidence="4 6" id="KW-0175">Coiled coil</keyword>
<reference evidence="9 10" key="1">
    <citation type="submission" date="2021-06" db="EMBL/GenBank/DDBJ databases">
        <authorList>
            <person name="Sun Q."/>
            <person name="Li D."/>
        </authorList>
    </citation>
    <scope>NUCLEOTIDE SEQUENCE [LARGE SCALE GENOMIC DNA]</scope>
    <source>
        <strain evidence="9 10">MSJd-7</strain>
    </source>
</reference>
<dbReference type="InterPro" id="IPR003395">
    <property type="entry name" value="RecF/RecN/SMC_N"/>
</dbReference>
<evidence type="ECO:0000313" key="10">
    <source>
        <dbReference type="Proteomes" id="UP000783588"/>
    </source>
</evidence>
<keyword evidence="10" id="KW-1185">Reference proteome</keyword>
<feature type="coiled-coil region" evidence="6">
    <location>
        <begin position="237"/>
        <end position="310"/>
    </location>
</feature>
<feature type="compositionally biased region" description="Basic and acidic residues" evidence="7">
    <location>
        <begin position="414"/>
        <end position="424"/>
    </location>
</feature>
<evidence type="ECO:0000256" key="6">
    <source>
        <dbReference type="HAMAP-Rule" id="MF_01894"/>
    </source>
</evidence>
<dbReference type="RefSeq" id="WP_216470000.1">
    <property type="nucleotide sequence ID" value="NZ_JAHLQI010000003.1"/>
</dbReference>
<evidence type="ECO:0000256" key="5">
    <source>
        <dbReference type="ARBA" id="ARBA00023125"/>
    </source>
</evidence>
<accession>A0ABS6ERL6</accession>
<dbReference type="HAMAP" id="MF_01894">
    <property type="entry name" value="Smc_prok"/>
    <property type="match status" value="1"/>
</dbReference>
<keyword evidence="5 6" id="KW-0238">DNA-binding</keyword>
<dbReference type="EMBL" id="JAHLQI010000003">
    <property type="protein sequence ID" value="MBU5490336.1"/>
    <property type="molecule type" value="Genomic_DNA"/>
</dbReference>
<dbReference type="InterPro" id="IPR024704">
    <property type="entry name" value="SMC"/>
</dbReference>
<keyword evidence="1 6" id="KW-0963">Cytoplasm</keyword>
<evidence type="ECO:0000256" key="1">
    <source>
        <dbReference type="ARBA" id="ARBA00022490"/>
    </source>
</evidence>
<feature type="region of interest" description="Disordered" evidence="7">
    <location>
        <begin position="414"/>
        <end position="445"/>
    </location>
</feature>
<dbReference type="InterPro" id="IPR011890">
    <property type="entry name" value="SMC_prok"/>
</dbReference>
<evidence type="ECO:0000256" key="2">
    <source>
        <dbReference type="ARBA" id="ARBA00022741"/>
    </source>
</evidence>
<name>A0ABS6ERL6_9FIRM</name>
<feature type="coiled-coil region" evidence="6">
    <location>
        <begin position="167"/>
        <end position="194"/>
    </location>
</feature>
<dbReference type="Pfam" id="PF02463">
    <property type="entry name" value="SMC_N"/>
    <property type="match status" value="1"/>
</dbReference>
<evidence type="ECO:0000313" key="9">
    <source>
        <dbReference type="EMBL" id="MBU5490336.1"/>
    </source>
</evidence>
<evidence type="ECO:0000256" key="7">
    <source>
        <dbReference type="SAM" id="MobiDB-lite"/>
    </source>
</evidence>
<organism evidence="9 10">
    <name type="scientific">Butyricicoccus intestinisimiae</name>
    <dbReference type="NCBI Taxonomy" id="2841509"/>
    <lineage>
        <taxon>Bacteria</taxon>
        <taxon>Bacillati</taxon>
        <taxon>Bacillota</taxon>
        <taxon>Clostridia</taxon>
        <taxon>Eubacteriales</taxon>
        <taxon>Butyricicoccaceae</taxon>
        <taxon>Butyricicoccus</taxon>
    </lineage>
</organism>
<dbReference type="InterPro" id="IPR010935">
    <property type="entry name" value="SMC_hinge"/>
</dbReference>